<proteinExistence type="predicted"/>
<feature type="compositionally biased region" description="Low complexity" evidence="1">
    <location>
        <begin position="1"/>
        <end position="19"/>
    </location>
</feature>
<protein>
    <submittedName>
        <fullName evidence="3">Uncharacterized protein</fullName>
    </submittedName>
</protein>
<comment type="caution">
    <text evidence="3">The sequence shown here is derived from an EMBL/GenBank/DDBJ whole genome shotgun (WGS) entry which is preliminary data.</text>
</comment>
<dbReference type="EMBL" id="CAJOBG010010057">
    <property type="protein sequence ID" value="CAF4278202.1"/>
    <property type="molecule type" value="Genomic_DNA"/>
</dbReference>
<evidence type="ECO:0000313" key="2">
    <source>
        <dbReference type="EMBL" id="CAF4278202.1"/>
    </source>
</evidence>
<dbReference type="AlphaFoldDB" id="A0A821NWX8"/>
<keyword evidence="4" id="KW-1185">Reference proteome</keyword>
<dbReference type="Proteomes" id="UP000663866">
    <property type="component" value="Unassembled WGS sequence"/>
</dbReference>
<organism evidence="3 4">
    <name type="scientific">Rotaria magnacalcarata</name>
    <dbReference type="NCBI Taxonomy" id="392030"/>
    <lineage>
        <taxon>Eukaryota</taxon>
        <taxon>Metazoa</taxon>
        <taxon>Spiralia</taxon>
        <taxon>Gnathifera</taxon>
        <taxon>Rotifera</taxon>
        <taxon>Eurotatoria</taxon>
        <taxon>Bdelloidea</taxon>
        <taxon>Philodinida</taxon>
        <taxon>Philodinidae</taxon>
        <taxon>Rotaria</taxon>
    </lineage>
</organism>
<evidence type="ECO:0000313" key="3">
    <source>
        <dbReference type="EMBL" id="CAF4794717.1"/>
    </source>
</evidence>
<gene>
    <name evidence="2" type="ORF">OVN521_LOCUS30473</name>
    <name evidence="3" type="ORF">OVN521_LOCUS51588</name>
</gene>
<feature type="region of interest" description="Disordered" evidence="1">
    <location>
        <begin position="1"/>
        <end position="53"/>
    </location>
</feature>
<feature type="non-terminal residue" evidence="3">
    <location>
        <position position="53"/>
    </location>
</feature>
<feature type="non-terminal residue" evidence="3">
    <location>
        <position position="1"/>
    </location>
</feature>
<reference evidence="3" key="1">
    <citation type="submission" date="2021-02" db="EMBL/GenBank/DDBJ databases">
        <authorList>
            <person name="Nowell W R."/>
        </authorList>
    </citation>
    <scope>NUCLEOTIDE SEQUENCE</scope>
</reference>
<dbReference type="EMBL" id="CAJOBG010126355">
    <property type="protein sequence ID" value="CAF4794717.1"/>
    <property type="molecule type" value="Genomic_DNA"/>
</dbReference>
<evidence type="ECO:0000256" key="1">
    <source>
        <dbReference type="SAM" id="MobiDB-lite"/>
    </source>
</evidence>
<sequence>ITGTNLPRTGTTTGTGCRGRPPKIRKEIPIQSTNMDEPSITPMNLLNTSGGST</sequence>
<accession>A0A821NWX8</accession>
<feature type="compositionally biased region" description="Polar residues" evidence="1">
    <location>
        <begin position="30"/>
        <end position="53"/>
    </location>
</feature>
<evidence type="ECO:0000313" key="4">
    <source>
        <dbReference type="Proteomes" id="UP000663866"/>
    </source>
</evidence>
<name>A0A821NWX8_9BILA</name>